<keyword evidence="7" id="KW-0812">Transmembrane</keyword>
<dbReference type="InterPro" id="IPR011009">
    <property type="entry name" value="Kinase-like_dom_sf"/>
</dbReference>
<dbReference type="SMART" id="SM00220">
    <property type="entry name" value="S_TKc"/>
    <property type="match status" value="1"/>
</dbReference>
<dbReference type="PROSITE" id="PS50011">
    <property type="entry name" value="PROTEIN_KINASE_DOM"/>
    <property type="match status" value="1"/>
</dbReference>
<gene>
    <name evidence="9" type="ORF">CKAN_00382200</name>
</gene>
<reference evidence="9 10" key="1">
    <citation type="journal article" date="2019" name="Nat. Plants">
        <title>Stout camphor tree genome fills gaps in understanding of flowering plant genome evolution.</title>
        <authorList>
            <person name="Chaw S.M."/>
            <person name="Liu Y.C."/>
            <person name="Wu Y.W."/>
            <person name="Wang H.Y."/>
            <person name="Lin C.I."/>
            <person name="Wu C.S."/>
            <person name="Ke H.M."/>
            <person name="Chang L.Y."/>
            <person name="Hsu C.Y."/>
            <person name="Yang H.T."/>
            <person name="Sudianto E."/>
            <person name="Hsu M.H."/>
            <person name="Wu K.P."/>
            <person name="Wang L.N."/>
            <person name="Leebens-Mack J.H."/>
            <person name="Tsai I.J."/>
        </authorList>
    </citation>
    <scope>NUCLEOTIDE SEQUENCE [LARGE SCALE GENOMIC DNA]</scope>
    <source>
        <strain evidence="10">cv. Chaw 1501</strain>
        <tissue evidence="9">Young leaves</tissue>
    </source>
</reference>
<dbReference type="Gene3D" id="1.10.510.10">
    <property type="entry name" value="Transferase(Phosphotransferase) domain 1"/>
    <property type="match status" value="2"/>
</dbReference>
<keyword evidence="7" id="KW-1133">Transmembrane helix</keyword>
<evidence type="ECO:0000256" key="6">
    <source>
        <dbReference type="SAM" id="MobiDB-lite"/>
    </source>
</evidence>
<keyword evidence="4 5" id="KW-0067">ATP-binding</keyword>
<dbReference type="Proteomes" id="UP000283530">
    <property type="component" value="Unassembled WGS sequence"/>
</dbReference>
<feature type="region of interest" description="Disordered" evidence="6">
    <location>
        <begin position="304"/>
        <end position="337"/>
    </location>
</feature>
<sequence>MTSRPLSATPHLSSSKVRVLFISLIISSAALLLFALLLFLFYLWHSLLLDRRPRTTPFDGAAPLRLRRFSYRDLKSATSAFSPANALGRGGSGAVFRGILRDGKSVAVKRLDSASPPPTSPSPPAAAVDREFQNELQVLSGLRSPFVVTLLGYCVERRKKLLVYEYMPNRSLQEALFGEKGTNLDWDRRFGIIIDIARALEFLHLECDPPVIHGDIKPSNVLLSSDYRAKVSDFGLSRVKMEGEFGVELFSQELGRSQDLWKSQDLSGNLALASAELSTDRTPATENCEVDFALALQASSSSKNSRKDLTVRTPNSIASINGNARNDGGDVKGGSYKGKEVSSMFATPDFGGEDWSKFVPFDDELCSADHSKELSASASPPLVDDPVANSKQWGKDWWWKQDGSGELCSKDYVMEWIGSQICPSRNPDWDDENKSSPKKSDFDVSTGVEKLEGIGGTQCREVGCSGQEKSNPNKKEGRSGRGNSSFSKKQRNMKEWWKEEYFAEISRKGNKLRRLEGKWKKSFKKVHFDLGKKLRIRTVGSHREEKEVDNNQNMDISFRKGWKKKKTRSVSSDMWSGDLFSRELSSTTSMRGTVCYVAPEYGGCGYLMEKADIYSLGVLILVIVSGRRPLHVLASPMKLEKANLISWCRHLAHKGNVLELVDERLKGAFNKDQATLCINLALMCLQRMPELRPDIGEIVKVLRGEQDLPFLPFEFSPSPRSKLFSRSRRRHVADLQ</sequence>
<keyword evidence="9" id="KW-0675">Receptor</keyword>
<feature type="region of interest" description="Disordered" evidence="6">
    <location>
        <begin position="423"/>
        <end position="446"/>
    </location>
</feature>
<evidence type="ECO:0000256" key="4">
    <source>
        <dbReference type="ARBA" id="ARBA00022840"/>
    </source>
</evidence>
<evidence type="ECO:0000259" key="8">
    <source>
        <dbReference type="PROSITE" id="PS50011"/>
    </source>
</evidence>
<evidence type="ECO:0000256" key="1">
    <source>
        <dbReference type="ARBA" id="ARBA00022679"/>
    </source>
</evidence>
<feature type="region of interest" description="Disordered" evidence="6">
    <location>
        <begin position="459"/>
        <end position="490"/>
    </location>
</feature>
<dbReference type="SUPFAM" id="SSF56112">
    <property type="entry name" value="Protein kinase-like (PK-like)"/>
    <property type="match status" value="1"/>
</dbReference>
<feature type="domain" description="Protein kinase" evidence="8">
    <location>
        <begin position="81"/>
        <end position="711"/>
    </location>
</feature>
<feature type="transmembrane region" description="Helical" evidence="7">
    <location>
        <begin position="20"/>
        <end position="44"/>
    </location>
</feature>
<dbReference type="InterPro" id="IPR044576">
    <property type="entry name" value="At4g25390-like"/>
</dbReference>
<dbReference type="EMBL" id="QPKB01000002">
    <property type="protein sequence ID" value="RWR75442.1"/>
    <property type="molecule type" value="Genomic_DNA"/>
</dbReference>
<evidence type="ECO:0000313" key="10">
    <source>
        <dbReference type="Proteomes" id="UP000283530"/>
    </source>
</evidence>
<dbReference type="PANTHER" id="PTHR46821:SF4">
    <property type="entry name" value="OS08G0275200 PROTEIN"/>
    <property type="match status" value="1"/>
</dbReference>
<dbReference type="FunFam" id="1.10.510.10:FF:000780">
    <property type="entry name" value="Receptor-like serine/threonine-protein kinase At4g25390"/>
    <property type="match status" value="1"/>
</dbReference>
<keyword evidence="3 9" id="KW-0418">Kinase</keyword>
<accession>A0A3S3PXP3</accession>
<dbReference type="AlphaFoldDB" id="A0A3S3PXP3"/>
<keyword evidence="1" id="KW-0808">Transferase</keyword>
<dbReference type="InterPro" id="IPR008271">
    <property type="entry name" value="Ser/Thr_kinase_AS"/>
</dbReference>
<dbReference type="Gene3D" id="3.30.200.20">
    <property type="entry name" value="Phosphorylase Kinase, domain 1"/>
    <property type="match status" value="1"/>
</dbReference>
<keyword evidence="10" id="KW-1185">Reference proteome</keyword>
<dbReference type="GO" id="GO:0005524">
    <property type="term" value="F:ATP binding"/>
    <property type="evidence" value="ECO:0007669"/>
    <property type="project" value="UniProtKB-UniRule"/>
</dbReference>
<dbReference type="FunFam" id="1.10.510.10:FF:001206">
    <property type="entry name" value="putative receptor-like protein kinase At1g80870"/>
    <property type="match status" value="1"/>
</dbReference>
<keyword evidence="2 5" id="KW-0547">Nucleotide-binding</keyword>
<evidence type="ECO:0000256" key="3">
    <source>
        <dbReference type="ARBA" id="ARBA00022777"/>
    </source>
</evidence>
<dbReference type="InterPro" id="IPR017441">
    <property type="entry name" value="Protein_kinase_ATP_BS"/>
</dbReference>
<evidence type="ECO:0000256" key="5">
    <source>
        <dbReference type="PROSITE-ProRule" id="PRU10141"/>
    </source>
</evidence>
<feature type="compositionally biased region" description="Basic and acidic residues" evidence="6">
    <location>
        <begin position="432"/>
        <end position="442"/>
    </location>
</feature>
<proteinExistence type="predicted"/>
<dbReference type="PROSITE" id="PS00107">
    <property type="entry name" value="PROTEIN_KINASE_ATP"/>
    <property type="match status" value="1"/>
</dbReference>
<feature type="binding site" evidence="5">
    <location>
        <position position="109"/>
    </location>
    <ligand>
        <name>ATP</name>
        <dbReference type="ChEBI" id="CHEBI:30616"/>
    </ligand>
</feature>
<dbReference type="STRING" id="337451.A0A3S3PXP3"/>
<organism evidence="9 10">
    <name type="scientific">Cinnamomum micranthum f. kanehirae</name>
    <dbReference type="NCBI Taxonomy" id="337451"/>
    <lineage>
        <taxon>Eukaryota</taxon>
        <taxon>Viridiplantae</taxon>
        <taxon>Streptophyta</taxon>
        <taxon>Embryophyta</taxon>
        <taxon>Tracheophyta</taxon>
        <taxon>Spermatophyta</taxon>
        <taxon>Magnoliopsida</taxon>
        <taxon>Magnoliidae</taxon>
        <taxon>Laurales</taxon>
        <taxon>Lauraceae</taxon>
        <taxon>Cinnamomum</taxon>
    </lineage>
</organism>
<evidence type="ECO:0000313" key="9">
    <source>
        <dbReference type="EMBL" id="RWR75442.1"/>
    </source>
</evidence>
<feature type="compositionally biased region" description="Polar residues" evidence="6">
    <location>
        <begin position="312"/>
        <end position="324"/>
    </location>
</feature>
<protein>
    <submittedName>
        <fullName evidence="9">Putative receptor-like protein kinase</fullName>
    </submittedName>
</protein>
<comment type="caution">
    <text evidence="9">The sequence shown here is derived from an EMBL/GenBank/DDBJ whole genome shotgun (WGS) entry which is preliminary data.</text>
</comment>
<dbReference type="Pfam" id="PF00069">
    <property type="entry name" value="Pkinase"/>
    <property type="match status" value="1"/>
</dbReference>
<keyword evidence="7" id="KW-0472">Membrane</keyword>
<evidence type="ECO:0000256" key="7">
    <source>
        <dbReference type="SAM" id="Phobius"/>
    </source>
</evidence>
<dbReference type="GO" id="GO:0004672">
    <property type="term" value="F:protein kinase activity"/>
    <property type="evidence" value="ECO:0007669"/>
    <property type="project" value="InterPro"/>
</dbReference>
<dbReference type="PANTHER" id="PTHR46821">
    <property type="entry name" value="OS07G0586332 PROTEIN"/>
    <property type="match status" value="1"/>
</dbReference>
<evidence type="ECO:0000256" key="2">
    <source>
        <dbReference type="ARBA" id="ARBA00022741"/>
    </source>
</evidence>
<dbReference type="OrthoDB" id="4062651at2759"/>
<dbReference type="PROSITE" id="PS00108">
    <property type="entry name" value="PROTEIN_KINASE_ST"/>
    <property type="match status" value="1"/>
</dbReference>
<name>A0A3S3PXP3_9MAGN</name>
<dbReference type="InterPro" id="IPR000719">
    <property type="entry name" value="Prot_kinase_dom"/>
</dbReference>